<comment type="caution">
    <text evidence="1">The sequence shown here is derived from an EMBL/GenBank/DDBJ whole genome shotgun (WGS) entry which is preliminary data.</text>
</comment>
<proteinExistence type="predicted"/>
<evidence type="ECO:0000313" key="2">
    <source>
        <dbReference type="Proteomes" id="UP001172386"/>
    </source>
</evidence>
<keyword evidence="2" id="KW-1185">Reference proteome</keyword>
<sequence>MDFFGDFCLSCDAQTNGSAFCSQACRLAELDNYTSSTPSSPLHCNTNSIYRQTTGSNSGLFLPPAIDFSVFRIPSTSPVESTKSSRRISEQARSDLNDYVTSFDQTRTLRRRISLQSSDDEKPPRKPSKAMKKRQ</sequence>
<protein>
    <submittedName>
        <fullName evidence="1">Uncharacterized protein</fullName>
    </submittedName>
</protein>
<dbReference type="Proteomes" id="UP001172386">
    <property type="component" value="Unassembled WGS sequence"/>
</dbReference>
<organism evidence="1 2">
    <name type="scientific">Neophaeococcomyces mojaviensis</name>
    <dbReference type="NCBI Taxonomy" id="3383035"/>
    <lineage>
        <taxon>Eukaryota</taxon>
        <taxon>Fungi</taxon>
        <taxon>Dikarya</taxon>
        <taxon>Ascomycota</taxon>
        <taxon>Pezizomycotina</taxon>
        <taxon>Eurotiomycetes</taxon>
        <taxon>Chaetothyriomycetidae</taxon>
        <taxon>Chaetothyriales</taxon>
        <taxon>Chaetothyriales incertae sedis</taxon>
        <taxon>Neophaeococcomyces</taxon>
    </lineage>
</organism>
<reference evidence="1" key="1">
    <citation type="submission" date="2022-10" db="EMBL/GenBank/DDBJ databases">
        <title>Culturing micro-colonial fungi from biological soil crusts in the Mojave desert and describing Neophaeococcomyces mojavensis, and introducing the new genera and species Taxawa tesnikishii.</title>
        <authorList>
            <person name="Kurbessoian T."/>
            <person name="Stajich J.E."/>
        </authorList>
    </citation>
    <scope>NUCLEOTIDE SEQUENCE</scope>
    <source>
        <strain evidence="1">JES_112</strain>
    </source>
</reference>
<gene>
    <name evidence="1" type="ORF">H2198_009148</name>
</gene>
<accession>A0ACC2ZVF0</accession>
<dbReference type="EMBL" id="JAPDRQ010000248">
    <property type="protein sequence ID" value="KAJ9651562.1"/>
    <property type="molecule type" value="Genomic_DNA"/>
</dbReference>
<name>A0ACC2ZVF0_9EURO</name>
<evidence type="ECO:0000313" key="1">
    <source>
        <dbReference type="EMBL" id="KAJ9651562.1"/>
    </source>
</evidence>